<dbReference type="AlphaFoldDB" id="A0A7X1NJG3"/>
<dbReference type="Gene3D" id="3.40.630.30">
    <property type="match status" value="1"/>
</dbReference>
<evidence type="ECO:0000256" key="1">
    <source>
        <dbReference type="ARBA" id="ARBA00022649"/>
    </source>
</evidence>
<dbReference type="PANTHER" id="PTHR36449">
    <property type="entry name" value="ACETYLTRANSFERASE-RELATED"/>
    <property type="match status" value="1"/>
</dbReference>
<evidence type="ECO:0000256" key="3">
    <source>
        <dbReference type="ARBA" id="ARBA00023315"/>
    </source>
</evidence>
<protein>
    <recommendedName>
        <fullName evidence="6">N-acetyltransferase domain-containing protein</fullName>
    </recommendedName>
</protein>
<reference evidence="4 5" key="1">
    <citation type="submission" date="2019-10" db="EMBL/GenBank/DDBJ databases">
        <title>Paraburkholderia sp. isolated from nodules of Mimosa pudica from Brazilian Atlantic Forest soils.</title>
        <authorList>
            <person name="Paulitsch F."/>
            <person name="Hungria M."/>
            <person name="Dall'Agnol R."/>
        </authorList>
    </citation>
    <scope>NUCLEOTIDE SEQUENCE [LARGE SCALE GENOMIC DNA]</scope>
    <source>
        <strain evidence="4 5">CNPSo 3157</strain>
    </source>
</reference>
<gene>
    <name evidence="4" type="ORF">GCT13_39835</name>
</gene>
<evidence type="ECO:0008006" key="6">
    <source>
        <dbReference type="Google" id="ProtNLM"/>
    </source>
</evidence>
<sequence length="95" mass="10292">MNEWLRNMASGHQQKNIIPRTYVATLPADPGKVVGYYALSAFLVEADGMPGKRLPDKVSAVLLARLAVDRNQKGQGLGEYLLGHALHTVVANPNP</sequence>
<keyword evidence="1" id="KW-1277">Toxin-antitoxin system</keyword>
<evidence type="ECO:0000313" key="4">
    <source>
        <dbReference type="EMBL" id="MPW22791.1"/>
    </source>
</evidence>
<name>A0A7X1NJG3_9BURK</name>
<dbReference type="Proteomes" id="UP000484381">
    <property type="component" value="Unassembled WGS sequence"/>
</dbReference>
<organism evidence="4 5">
    <name type="scientific">Paraburkholderia franconis</name>
    <dbReference type="NCBI Taxonomy" id="2654983"/>
    <lineage>
        <taxon>Bacteria</taxon>
        <taxon>Pseudomonadati</taxon>
        <taxon>Pseudomonadota</taxon>
        <taxon>Betaproteobacteria</taxon>
        <taxon>Burkholderiales</taxon>
        <taxon>Burkholderiaceae</taxon>
        <taxon>Paraburkholderia</taxon>
    </lineage>
</organism>
<dbReference type="RefSeq" id="WP_152767401.1">
    <property type="nucleotide sequence ID" value="NZ_WHNP01000079.1"/>
</dbReference>
<dbReference type="SUPFAM" id="SSF55729">
    <property type="entry name" value="Acyl-CoA N-acyltransferases (Nat)"/>
    <property type="match status" value="1"/>
</dbReference>
<keyword evidence="5" id="KW-1185">Reference proteome</keyword>
<keyword evidence="3" id="KW-0012">Acyltransferase</keyword>
<dbReference type="InterPro" id="IPR016181">
    <property type="entry name" value="Acyl_CoA_acyltransferase"/>
</dbReference>
<accession>A0A7X1NJG3</accession>
<evidence type="ECO:0000313" key="5">
    <source>
        <dbReference type="Proteomes" id="UP000484381"/>
    </source>
</evidence>
<dbReference type="EMBL" id="WHNP01000079">
    <property type="protein sequence ID" value="MPW22791.1"/>
    <property type="molecule type" value="Genomic_DNA"/>
</dbReference>
<evidence type="ECO:0000256" key="2">
    <source>
        <dbReference type="ARBA" id="ARBA00022679"/>
    </source>
</evidence>
<proteinExistence type="predicted"/>
<dbReference type="PANTHER" id="PTHR36449:SF1">
    <property type="entry name" value="ACETYLTRANSFERASE"/>
    <property type="match status" value="1"/>
</dbReference>
<keyword evidence="2" id="KW-0808">Transferase</keyword>
<dbReference type="GO" id="GO:0016746">
    <property type="term" value="F:acyltransferase activity"/>
    <property type="evidence" value="ECO:0007669"/>
    <property type="project" value="UniProtKB-KW"/>
</dbReference>
<comment type="caution">
    <text evidence="4">The sequence shown here is derived from an EMBL/GenBank/DDBJ whole genome shotgun (WGS) entry which is preliminary data.</text>
</comment>